<sequence length="142" mass="16425">MYPFFFKLLVLIGLYFLYKYSFSTESATTDMSNKDAKQDDKSNYDPENLIINMGGKQVPFSEINKPHNVVLEPKQHKPVVSADAFPDIEPEAKQREEELAAKRNILDPNIHKEQVNPDTFPDVEPEAKLREEQLEAERKKND</sequence>
<gene>
    <name evidence="3" type="ORF">SPAPADRAFT_60554</name>
</gene>
<dbReference type="GeneID" id="18873460"/>
<feature type="region of interest" description="Disordered" evidence="1">
    <location>
        <begin position="103"/>
        <end position="127"/>
    </location>
</feature>
<dbReference type="AlphaFoldDB" id="G3ALH2"/>
<feature type="signal peptide" evidence="2">
    <location>
        <begin position="1"/>
        <end position="23"/>
    </location>
</feature>
<name>G3ALH2_SPAPN</name>
<organism evidence="4">
    <name type="scientific">Spathaspora passalidarum (strain NRRL Y-27907 / 11-Y1)</name>
    <dbReference type="NCBI Taxonomy" id="619300"/>
    <lineage>
        <taxon>Eukaryota</taxon>
        <taxon>Fungi</taxon>
        <taxon>Dikarya</taxon>
        <taxon>Ascomycota</taxon>
        <taxon>Saccharomycotina</taxon>
        <taxon>Pichiomycetes</taxon>
        <taxon>Debaryomycetaceae</taxon>
        <taxon>Spathaspora</taxon>
    </lineage>
</organism>
<protein>
    <submittedName>
        <fullName evidence="3">Uncharacterized protein</fullName>
    </submittedName>
</protein>
<feature type="compositionally biased region" description="Basic and acidic residues" evidence="1">
    <location>
        <begin position="103"/>
        <end position="115"/>
    </location>
</feature>
<keyword evidence="4" id="KW-1185">Reference proteome</keyword>
<feature type="chain" id="PRO_5003442230" evidence="2">
    <location>
        <begin position="24"/>
        <end position="142"/>
    </location>
</feature>
<dbReference type="STRING" id="619300.G3ALH2"/>
<dbReference type="OMA" id="PQVDANS"/>
<feature type="compositionally biased region" description="Basic and acidic residues" evidence="1">
    <location>
        <begin position="32"/>
        <end position="44"/>
    </location>
</feature>
<evidence type="ECO:0000256" key="2">
    <source>
        <dbReference type="SAM" id="SignalP"/>
    </source>
</evidence>
<dbReference type="OrthoDB" id="4082192at2759"/>
<proteinExistence type="predicted"/>
<evidence type="ECO:0000313" key="4">
    <source>
        <dbReference type="Proteomes" id="UP000000709"/>
    </source>
</evidence>
<dbReference type="EMBL" id="GL996501">
    <property type="protein sequence ID" value="EGW33215.1"/>
    <property type="molecule type" value="Genomic_DNA"/>
</dbReference>
<feature type="region of interest" description="Disordered" evidence="1">
    <location>
        <begin position="28"/>
        <end position="49"/>
    </location>
</feature>
<dbReference type="eggNOG" id="ENOG502T62B">
    <property type="taxonomic scope" value="Eukaryota"/>
</dbReference>
<keyword evidence="2" id="KW-0732">Signal</keyword>
<evidence type="ECO:0000256" key="1">
    <source>
        <dbReference type="SAM" id="MobiDB-lite"/>
    </source>
</evidence>
<dbReference type="KEGG" id="spaa:SPAPADRAFT_60554"/>
<dbReference type="Proteomes" id="UP000000709">
    <property type="component" value="Unassembled WGS sequence"/>
</dbReference>
<dbReference type="HOGENOM" id="CLU_1875167_0_0_1"/>
<evidence type="ECO:0000313" key="3">
    <source>
        <dbReference type="EMBL" id="EGW33215.1"/>
    </source>
</evidence>
<reference evidence="3 4" key="1">
    <citation type="journal article" date="2011" name="Proc. Natl. Acad. Sci. U.S.A.">
        <title>Comparative genomics of xylose-fermenting fungi for enhanced biofuel production.</title>
        <authorList>
            <person name="Wohlbach D.J."/>
            <person name="Kuo A."/>
            <person name="Sato T.K."/>
            <person name="Potts K.M."/>
            <person name="Salamov A.A."/>
            <person name="LaButti K.M."/>
            <person name="Sun H."/>
            <person name="Clum A."/>
            <person name="Pangilinan J.L."/>
            <person name="Lindquist E.A."/>
            <person name="Lucas S."/>
            <person name="Lapidus A."/>
            <person name="Jin M."/>
            <person name="Gunawan C."/>
            <person name="Balan V."/>
            <person name="Dale B.E."/>
            <person name="Jeffries T.W."/>
            <person name="Zinkel R."/>
            <person name="Barry K.W."/>
            <person name="Grigoriev I.V."/>
            <person name="Gasch A.P."/>
        </authorList>
    </citation>
    <scope>NUCLEOTIDE SEQUENCE [LARGE SCALE GENOMIC DNA]</scope>
    <source>
        <strain evidence="4">NRRL Y-27907 / 11-Y1</strain>
    </source>
</reference>
<accession>G3ALH2</accession>
<dbReference type="RefSeq" id="XP_007374730.1">
    <property type="nucleotide sequence ID" value="XM_007374668.1"/>
</dbReference>
<dbReference type="InParanoid" id="G3ALH2"/>